<evidence type="ECO:0000313" key="2">
    <source>
        <dbReference type="EMBL" id="EMO64892.1"/>
    </source>
</evidence>
<dbReference type="Gene3D" id="3.30.70.1230">
    <property type="entry name" value="Nucleotide cyclase"/>
    <property type="match status" value="1"/>
</dbReference>
<proteinExistence type="predicted"/>
<accession>M6W570</accession>
<dbReference type="SUPFAM" id="SSF55073">
    <property type="entry name" value="Nucleotide cyclase"/>
    <property type="match status" value="1"/>
</dbReference>
<evidence type="ECO:0000259" key="1">
    <source>
        <dbReference type="PROSITE" id="PS50125"/>
    </source>
</evidence>
<dbReference type="InterPro" id="IPR001054">
    <property type="entry name" value="A/G_cyclase"/>
</dbReference>
<dbReference type="InterPro" id="IPR029787">
    <property type="entry name" value="Nucleotide_cyclase"/>
</dbReference>
<dbReference type="AlphaFoldDB" id="M6W570"/>
<sequence>MFLDIRDSSKKVGFLNQEGNVPETQIGIGFHSGEVITDNVGSKSRKEYTIIGDVIHLVFGVEGLNKEFGTELLAAWRFTKKSRTTF</sequence>
<dbReference type="PROSITE" id="PS50125">
    <property type="entry name" value="GUANYLATE_CYCLASE_2"/>
    <property type="match status" value="1"/>
</dbReference>
<dbReference type="STRING" id="1192866.LEP1GSC133_2744"/>
<dbReference type="GO" id="GO:0035556">
    <property type="term" value="P:intracellular signal transduction"/>
    <property type="evidence" value="ECO:0007669"/>
    <property type="project" value="InterPro"/>
</dbReference>
<gene>
    <name evidence="2" type="ORF">LEP1GSC133_2744</name>
</gene>
<protein>
    <submittedName>
        <fullName evidence="2">Adenylate/guanylate cyclase catalytic domain protein</fullName>
    </submittedName>
</protein>
<organism evidence="2 3">
    <name type="scientific">Leptospira borgpetersenii serovar Pomona str. 200901868</name>
    <dbReference type="NCBI Taxonomy" id="1192866"/>
    <lineage>
        <taxon>Bacteria</taxon>
        <taxon>Pseudomonadati</taxon>
        <taxon>Spirochaetota</taxon>
        <taxon>Spirochaetia</taxon>
        <taxon>Leptospirales</taxon>
        <taxon>Leptospiraceae</taxon>
        <taxon>Leptospira</taxon>
    </lineage>
</organism>
<name>M6W570_LEPBO</name>
<dbReference type="Proteomes" id="UP000012159">
    <property type="component" value="Unassembled WGS sequence"/>
</dbReference>
<dbReference type="GO" id="GO:0009190">
    <property type="term" value="P:cyclic nucleotide biosynthetic process"/>
    <property type="evidence" value="ECO:0007669"/>
    <property type="project" value="InterPro"/>
</dbReference>
<reference evidence="2 3" key="1">
    <citation type="submission" date="2013-01" db="EMBL/GenBank/DDBJ databases">
        <authorList>
            <person name="Harkins D.M."/>
            <person name="Durkin A.S."/>
            <person name="Brinkac L.M."/>
            <person name="Haft D.H."/>
            <person name="Selengut J.D."/>
            <person name="Sanka R."/>
            <person name="DePew J."/>
            <person name="Purushe J."/>
            <person name="Picardeau M."/>
            <person name="Werts C."/>
            <person name="Goarant C."/>
            <person name="Vinetz J.M."/>
            <person name="Sutton G.G."/>
            <person name="Nierman W.C."/>
            <person name="Fouts D.E."/>
        </authorList>
    </citation>
    <scope>NUCLEOTIDE SEQUENCE [LARGE SCALE GENOMIC DNA]</scope>
    <source>
        <strain evidence="2 3">200901868</strain>
    </source>
</reference>
<dbReference type="EMBL" id="AKWF02000018">
    <property type="protein sequence ID" value="EMO64892.1"/>
    <property type="molecule type" value="Genomic_DNA"/>
</dbReference>
<feature type="domain" description="Guanylate cyclase" evidence="1">
    <location>
        <begin position="1"/>
        <end position="62"/>
    </location>
</feature>
<evidence type="ECO:0000313" key="3">
    <source>
        <dbReference type="Proteomes" id="UP000012159"/>
    </source>
</evidence>
<dbReference type="GO" id="GO:0004016">
    <property type="term" value="F:adenylate cyclase activity"/>
    <property type="evidence" value="ECO:0007669"/>
    <property type="project" value="UniProtKB-ARBA"/>
</dbReference>
<comment type="caution">
    <text evidence="2">The sequence shown here is derived from an EMBL/GenBank/DDBJ whole genome shotgun (WGS) entry which is preliminary data.</text>
</comment>